<dbReference type="GeneID" id="24309238"/>
<reference evidence="3 4" key="1">
    <citation type="submission" date="2020-10" db="EMBL/GenBank/DDBJ databases">
        <title>Sequencing the genomes of 1000 actinobacteria strains.</title>
        <authorList>
            <person name="Klenk H.-P."/>
        </authorList>
    </citation>
    <scope>NUCLEOTIDE SEQUENCE [LARGE SCALE GENOMIC DNA]</scope>
    <source>
        <strain evidence="3 4">DSM 41803</strain>
    </source>
</reference>
<evidence type="ECO:0000256" key="1">
    <source>
        <dbReference type="ARBA" id="ARBA00022801"/>
    </source>
</evidence>
<dbReference type="PANTHER" id="PTHR48081">
    <property type="entry name" value="AB HYDROLASE SUPERFAMILY PROTEIN C4A8.06C"/>
    <property type="match status" value="1"/>
</dbReference>
<evidence type="ECO:0000259" key="2">
    <source>
        <dbReference type="Pfam" id="PF20434"/>
    </source>
</evidence>
<dbReference type="EMBL" id="JADBGF010000001">
    <property type="protein sequence ID" value="MBE1601523.1"/>
    <property type="molecule type" value="Genomic_DNA"/>
</dbReference>
<dbReference type="InterPro" id="IPR029058">
    <property type="entry name" value="AB_hydrolase_fold"/>
</dbReference>
<comment type="caution">
    <text evidence="3">The sequence shown here is derived from an EMBL/GenBank/DDBJ whole genome shotgun (WGS) entry which is preliminary data.</text>
</comment>
<dbReference type="OrthoDB" id="9803828at2"/>
<keyword evidence="4" id="KW-1185">Reference proteome</keyword>
<dbReference type="GeneID" id="86832140"/>
<keyword evidence="1 3" id="KW-0378">Hydrolase</keyword>
<dbReference type="GO" id="GO:0004061">
    <property type="term" value="F:arylformamidase activity"/>
    <property type="evidence" value="ECO:0007669"/>
    <property type="project" value="UniProtKB-EC"/>
</dbReference>
<evidence type="ECO:0000313" key="3">
    <source>
        <dbReference type="EMBL" id="MBE1601523.1"/>
    </source>
</evidence>
<dbReference type="InterPro" id="IPR050300">
    <property type="entry name" value="GDXG_lipolytic_enzyme"/>
</dbReference>
<dbReference type="Gene3D" id="3.40.50.1820">
    <property type="entry name" value="alpha/beta hydrolase"/>
    <property type="match status" value="1"/>
</dbReference>
<dbReference type="SUPFAM" id="SSF53474">
    <property type="entry name" value="alpha/beta-Hydrolases"/>
    <property type="match status" value="1"/>
</dbReference>
<dbReference type="PANTHER" id="PTHR48081:SF33">
    <property type="entry name" value="KYNURENINE FORMAMIDASE"/>
    <property type="match status" value="1"/>
</dbReference>
<proteinExistence type="predicted"/>
<dbReference type="RefSeq" id="WP_037729155.1">
    <property type="nucleotide sequence ID" value="NZ_JADBGF010000001.1"/>
</dbReference>
<feature type="domain" description="BD-FAE-like" evidence="2">
    <location>
        <begin position="63"/>
        <end position="165"/>
    </location>
</feature>
<dbReference type="Pfam" id="PF20434">
    <property type="entry name" value="BD-FAE"/>
    <property type="match status" value="1"/>
</dbReference>
<evidence type="ECO:0000313" key="4">
    <source>
        <dbReference type="Proteomes" id="UP000629287"/>
    </source>
</evidence>
<gene>
    <name evidence="3" type="ORF">H4687_007652</name>
</gene>
<sequence length="296" mass="32836">MTAPVYGDFDQDQLDAQYSPSSMVDDIRPFLDDYADRSRLAQQELAAVARRDLRFGPGDDDRLDVYGPSGPGPESRPALFFVHGGYWQQLSKEDTAFPAPAMVQAGAVYATPDYTLAPRARLSDIVDQVRRAFVWLWRRAADHRIDPERIVVSGSSAGAHLAAMLLATPWRQWGLPADPIAGAVLFGGIYDLTPVRQTYVNDVVGIDGSEVQDCSPLLLTPSVRCPMVIAWGERETDEFKRQSRAFAEHLRRQGCPVTAFEQSGRNHFDSPVELAVPSARVHAETLRLMRLAAARR</sequence>
<dbReference type="InterPro" id="IPR049492">
    <property type="entry name" value="BD-FAE-like_dom"/>
</dbReference>
<organism evidence="3 4">
    <name type="scientific">Streptomyces stelliscabiei</name>
    <dbReference type="NCBI Taxonomy" id="146820"/>
    <lineage>
        <taxon>Bacteria</taxon>
        <taxon>Bacillati</taxon>
        <taxon>Actinomycetota</taxon>
        <taxon>Actinomycetes</taxon>
        <taxon>Kitasatosporales</taxon>
        <taxon>Streptomycetaceae</taxon>
        <taxon>Streptomyces</taxon>
    </lineage>
</organism>
<dbReference type="AlphaFoldDB" id="A0A8I0TXM6"/>
<dbReference type="Proteomes" id="UP000629287">
    <property type="component" value="Unassembled WGS sequence"/>
</dbReference>
<dbReference type="EC" id="3.5.1.9" evidence="3"/>
<accession>A0A8I0TXM6</accession>
<name>A0A8I0TXM6_9ACTN</name>
<protein>
    <submittedName>
        <fullName evidence="3">Arylformamidase</fullName>
        <ecNumber evidence="3">3.5.1.9</ecNumber>
    </submittedName>
</protein>